<evidence type="ECO:0000313" key="6">
    <source>
        <dbReference type="EMBL" id="NLR63378.1"/>
    </source>
</evidence>
<keyword evidence="3 5" id="KW-1133">Transmembrane helix</keyword>
<dbReference type="AlphaFoldDB" id="A0A847RR58"/>
<feature type="transmembrane region" description="Helical" evidence="5">
    <location>
        <begin position="79"/>
        <end position="96"/>
    </location>
</feature>
<dbReference type="EMBL" id="JABAIA010000001">
    <property type="protein sequence ID" value="NLR63378.1"/>
    <property type="molecule type" value="Genomic_DNA"/>
</dbReference>
<feature type="transmembrane region" description="Helical" evidence="5">
    <location>
        <begin position="7"/>
        <end position="27"/>
    </location>
</feature>
<comment type="caution">
    <text evidence="6">The sequence shown here is derived from an EMBL/GenBank/DDBJ whole genome shotgun (WGS) entry which is preliminary data.</text>
</comment>
<keyword evidence="2 5" id="KW-0812">Transmembrane</keyword>
<dbReference type="Pfam" id="PF01040">
    <property type="entry name" value="UbiA"/>
    <property type="match status" value="1"/>
</dbReference>
<protein>
    <submittedName>
        <fullName evidence="6">UbiA family prenyltransferase</fullName>
    </submittedName>
</protein>
<keyword evidence="6" id="KW-0808">Transferase</keyword>
<evidence type="ECO:0000256" key="2">
    <source>
        <dbReference type="ARBA" id="ARBA00022692"/>
    </source>
</evidence>
<evidence type="ECO:0000256" key="1">
    <source>
        <dbReference type="ARBA" id="ARBA00004141"/>
    </source>
</evidence>
<dbReference type="RefSeq" id="WP_168869379.1">
    <property type="nucleotide sequence ID" value="NZ_JABAIA010000001.1"/>
</dbReference>
<reference evidence="6 7" key="1">
    <citation type="submission" date="2020-04" db="EMBL/GenBank/DDBJ databases">
        <authorList>
            <person name="Yin C."/>
        </authorList>
    </citation>
    <scope>NUCLEOTIDE SEQUENCE [LARGE SCALE GENOMIC DNA]</scope>
    <source>
        <strain evidence="6 7">Ae27</strain>
    </source>
</reference>
<dbReference type="InterPro" id="IPR000537">
    <property type="entry name" value="UbiA_prenyltransferase"/>
</dbReference>
<feature type="transmembrane region" description="Helical" evidence="5">
    <location>
        <begin position="39"/>
        <end position="59"/>
    </location>
</feature>
<name>A0A847RR58_9BACT</name>
<feature type="transmembrane region" description="Helical" evidence="5">
    <location>
        <begin position="159"/>
        <end position="181"/>
    </location>
</feature>
<keyword evidence="7" id="KW-1185">Reference proteome</keyword>
<dbReference type="Proteomes" id="UP000570474">
    <property type="component" value="Unassembled WGS sequence"/>
</dbReference>
<evidence type="ECO:0000256" key="3">
    <source>
        <dbReference type="ARBA" id="ARBA00022989"/>
    </source>
</evidence>
<comment type="subcellular location">
    <subcellularLocation>
        <location evidence="1">Membrane</location>
        <topology evidence="1">Multi-pass membrane protein</topology>
    </subcellularLocation>
</comment>
<evidence type="ECO:0000256" key="4">
    <source>
        <dbReference type="ARBA" id="ARBA00023136"/>
    </source>
</evidence>
<sequence>MVLRSIFNFILFTSVFIALCALLMIWQTNQLLGLQYPQLTFYLFVFFSTICSYNFHWYLTPGSYSSSERLQWVDRYRDLMLMLCGVGLAGALFYFWPLRNHWLVLSGAAVLTFLYSAPKVPYKPFTWLRRIAIGKTLFLTAVWTYVTTLLPAFVANQGLSWPLMLFTLHRFLLIYAICILFDFRDVESDKKEGIRSLITYLDYKSLNRLYYITLLLSALSAVMLGYYTTIPVICTLLAPVAVTGLLTKKAHHDPSDYLFYFGLDGLMALSALLHLILVSLFP</sequence>
<dbReference type="GO" id="GO:0016020">
    <property type="term" value="C:membrane"/>
    <property type="evidence" value="ECO:0007669"/>
    <property type="project" value="UniProtKB-SubCell"/>
</dbReference>
<accession>A0A847RR58</accession>
<dbReference type="GO" id="GO:0016765">
    <property type="term" value="F:transferase activity, transferring alkyl or aryl (other than methyl) groups"/>
    <property type="evidence" value="ECO:0007669"/>
    <property type="project" value="InterPro"/>
</dbReference>
<feature type="transmembrane region" description="Helical" evidence="5">
    <location>
        <begin position="132"/>
        <end position="153"/>
    </location>
</feature>
<organism evidence="6 7">
    <name type="scientific">Chitinophaga varians</name>
    <dbReference type="NCBI Taxonomy" id="2202339"/>
    <lineage>
        <taxon>Bacteria</taxon>
        <taxon>Pseudomonadati</taxon>
        <taxon>Bacteroidota</taxon>
        <taxon>Chitinophagia</taxon>
        <taxon>Chitinophagales</taxon>
        <taxon>Chitinophagaceae</taxon>
        <taxon>Chitinophaga</taxon>
    </lineage>
</organism>
<feature type="transmembrane region" description="Helical" evidence="5">
    <location>
        <begin position="102"/>
        <end position="120"/>
    </location>
</feature>
<feature type="transmembrane region" description="Helical" evidence="5">
    <location>
        <begin position="258"/>
        <end position="281"/>
    </location>
</feature>
<keyword evidence="4 5" id="KW-0472">Membrane</keyword>
<evidence type="ECO:0000313" key="7">
    <source>
        <dbReference type="Proteomes" id="UP000570474"/>
    </source>
</evidence>
<proteinExistence type="predicted"/>
<feature type="transmembrane region" description="Helical" evidence="5">
    <location>
        <begin position="209"/>
        <end position="238"/>
    </location>
</feature>
<evidence type="ECO:0000256" key="5">
    <source>
        <dbReference type="SAM" id="Phobius"/>
    </source>
</evidence>
<gene>
    <name evidence="6" type="ORF">HGH92_03580</name>
</gene>